<protein>
    <submittedName>
        <fullName evidence="7">Pilin (Type 1 fimbria component protein)</fullName>
    </submittedName>
</protein>
<organism evidence="7 8">
    <name type="scientific">Paraburkholderia fungorum</name>
    <dbReference type="NCBI Taxonomy" id="134537"/>
    <lineage>
        <taxon>Bacteria</taxon>
        <taxon>Pseudomonadati</taxon>
        <taxon>Pseudomonadota</taxon>
        <taxon>Betaproteobacteria</taxon>
        <taxon>Burkholderiales</taxon>
        <taxon>Burkholderiaceae</taxon>
        <taxon>Paraburkholderia</taxon>
    </lineage>
</organism>
<dbReference type="Pfam" id="PF00419">
    <property type="entry name" value="Fimbrial"/>
    <property type="match status" value="1"/>
</dbReference>
<dbReference type="GO" id="GO:0009289">
    <property type="term" value="C:pilus"/>
    <property type="evidence" value="ECO:0007669"/>
    <property type="project" value="UniProtKB-SubCell"/>
</dbReference>
<dbReference type="PANTHER" id="PTHR33420:SF12">
    <property type="entry name" value="FIMBRIN-LIKE PROTEIN FIMI-RELATED"/>
    <property type="match status" value="1"/>
</dbReference>
<proteinExistence type="inferred from homology"/>
<evidence type="ECO:0000256" key="1">
    <source>
        <dbReference type="ARBA" id="ARBA00004561"/>
    </source>
</evidence>
<feature type="signal peptide" evidence="5">
    <location>
        <begin position="1"/>
        <end position="24"/>
    </location>
</feature>
<evidence type="ECO:0000313" key="7">
    <source>
        <dbReference type="EMBL" id="SDR43203.1"/>
    </source>
</evidence>
<evidence type="ECO:0000256" key="2">
    <source>
        <dbReference type="ARBA" id="ARBA00006671"/>
    </source>
</evidence>
<gene>
    <name evidence="7" type="ORF">SAMN05443245_5963</name>
</gene>
<dbReference type="RefSeq" id="WP_074770975.1">
    <property type="nucleotide sequence ID" value="NZ_FNKP01000002.1"/>
</dbReference>
<keyword evidence="3 5" id="KW-0732">Signal</keyword>
<keyword evidence="4" id="KW-0281">Fimbrium</keyword>
<evidence type="ECO:0000256" key="5">
    <source>
        <dbReference type="SAM" id="SignalP"/>
    </source>
</evidence>
<name>A0A1H1IZV5_9BURK</name>
<evidence type="ECO:0000256" key="3">
    <source>
        <dbReference type="ARBA" id="ARBA00022729"/>
    </source>
</evidence>
<dbReference type="InterPro" id="IPR000259">
    <property type="entry name" value="Adhesion_dom_fimbrial"/>
</dbReference>
<reference evidence="8" key="1">
    <citation type="submission" date="2016-10" db="EMBL/GenBank/DDBJ databases">
        <authorList>
            <person name="Varghese N."/>
            <person name="Submissions S."/>
        </authorList>
    </citation>
    <scope>NUCLEOTIDE SEQUENCE [LARGE SCALE GENOMIC DNA]</scope>
    <source>
        <strain evidence="8">GAS106B</strain>
    </source>
</reference>
<dbReference type="InterPro" id="IPR008966">
    <property type="entry name" value="Adhesion_dom_sf"/>
</dbReference>
<dbReference type="SUPFAM" id="SSF49401">
    <property type="entry name" value="Bacterial adhesins"/>
    <property type="match status" value="1"/>
</dbReference>
<dbReference type="GO" id="GO:0043709">
    <property type="term" value="P:cell adhesion involved in single-species biofilm formation"/>
    <property type="evidence" value="ECO:0007669"/>
    <property type="project" value="TreeGrafter"/>
</dbReference>
<sequence length="328" mass="33891">MFRFLKIKVLMRLALLLVCVSPFASVWATCKASNVTANFPPIASMQRDAPNGTVLATAQTTMTITCDSTGSGSGDGSWLVGLSAANGDFGAASVANTRLTNYSGVGLQWVNLNSNTGTNSSVSSGQLNISSWQRGIKFEGTTTLTDTWTLVKADNIASGTLALPALSYTYKTSTTMKEMGALATINFSSLGVVAQSCSLNTPTVNVPMGDYSKSAFRGIGSTTKSVPVKIGLSCSNGARINVQLTVTADASQPGTIKLTPGAGAASGVGIQMLDAWNNPLPLNTNFVAGTATAEGVYNVDWSAQYIQTASQISAGAANATAVFTLTYQ</sequence>
<comment type="subcellular location">
    <subcellularLocation>
        <location evidence="1">Fimbrium</location>
    </subcellularLocation>
</comment>
<evidence type="ECO:0000256" key="4">
    <source>
        <dbReference type="ARBA" id="ARBA00023263"/>
    </source>
</evidence>
<feature type="chain" id="PRO_5010332570" evidence="5">
    <location>
        <begin position="25"/>
        <end position="328"/>
    </location>
</feature>
<dbReference type="Gene3D" id="2.60.40.1090">
    <property type="entry name" value="Fimbrial-type adhesion domain"/>
    <property type="match status" value="1"/>
</dbReference>
<evidence type="ECO:0000313" key="8">
    <source>
        <dbReference type="Proteomes" id="UP000183487"/>
    </source>
</evidence>
<keyword evidence="8" id="KW-1185">Reference proteome</keyword>
<dbReference type="InterPro" id="IPR050263">
    <property type="entry name" value="Bact_Fimbrial_Adh_Pro"/>
</dbReference>
<dbReference type="EMBL" id="FNKP01000002">
    <property type="protein sequence ID" value="SDR43203.1"/>
    <property type="molecule type" value="Genomic_DNA"/>
</dbReference>
<dbReference type="InterPro" id="IPR036937">
    <property type="entry name" value="Adhesion_dom_fimbrial_sf"/>
</dbReference>
<dbReference type="Proteomes" id="UP000183487">
    <property type="component" value="Unassembled WGS sequence"/>
</dbReference>
<comment type="similarity">
    <text evidence="2">Belongs to the fimbrial protein family.</text>
</comment>
<dbReference type="OrthoDB" id="8678921at2"/>
<evidence type="ECO:0000259" key="6">
    <source>
        <dbReference type="Pfam" id="PF00419"/>
    </source>
</evidence>
<feature type="domain" description="Fimbrial-type adhesion" evidence="6">
    <location>
        <begin position="192"/>
        <end position="328"/>
    </location>
</feature>
<accession>A0A1H1IZV5</accession>
<dbReference type="PANTHER" id="PTHR33420">
    <property type="entry name" value="FIMBRIAL SUBUNIT ELFA-RELATED"/>
    <property type="match status" value="1"/>
</dbReference>
<dbReference type="AlphaFoldDB" id="A0A1H1IZV5"/>